<name>A0A8H8DGT2_9FUNG</name>
<accession>A0A8H8DGT2</accession>
<feature type="compositionally biased region" description="Basic and acidic residues" evidence="1">
    <location>
        <begin position="173"/>
        <end position="203"/>
    </location>
</feature>
<keyword evidence="4" id="KW-1185">Reference proteome</keyword>
<dbReference type="GO" id="GO:0036503">
    <property type="term" value="P:ERAD pathway"/>
    <property type="evidence" value="ECO:0007669"/>
    <property type="project" value="TreeGrafter"/>
</dbReference>
<reference evidence="3 4" key="1">
    <citation type="journal article" name="Sci. Rep.">
        <title>Genome-scale phylogenetic analyses confirm Olpidium as the closest living zoosporic fungus to the non-flagellated, terrestrial fungi.</title>
        <authorList>
            <person name="Chang Y."/>
            <person name="Rochon D."/>
            <person name="Sekimoto S."/>
            <person name="Wang Y."/>
            <person name="Chovatia M."/>
            <person name="Sandor L."/>
            <person name="Salamov A."/>
            <person name="Grigoriev I.V."/>
            <person name="Stajich J.E."/>
            <person name="Spatafora J.W."/>
        </authorList>
    </citation>
    <scope>NUCLEOTIDE SEQUENCE [LARGE SCALE GENOMIC DNA]</scope>
    <source>
        <strain evidence="3">S191</strain>
    </source>
</reference>
<dbReference type="Proteomes" id="UP000673691">
    <property type="component" value="Unassembled WGS sequence"/>
</dbReference>
<feature type="compositionally biased region" description="Low complexity" evidence="1">
    <location>
        <begin position="204"/>
        <end position="225"/>
    </location>
</feature>
<dbReference type="PANTHER" id="PTHR16036">
    <property type="entry name" value="ANKYRIN REPEAT AND ZINC FINGER DOMAIN-CONTAINING PROTEIN 1"/>
    <property type="match status" value="1"/>
</dbReference>
<proteinExistence type="predicted"/>
<dbReference type="EMBL" id="JAEFCI010009657">
    <property type="protein sequence ID" value="KAG5457686.1"/>
    <property type="molecule type" value="Genomic_DNA"/>
</dbReference>
<organism evidence="3 4">
    <name type="scientific">Olpidium bornovanus</name>
    <dbReference type="NCBI Taxonomy" id="278681"/>
    <lineage>
        <taxon>Eukaryota</taxon>
        <taxon>Fungi</taxon>
        <taxon>Fungi incertae sedis</taxon>
        <taxon>Olpidiomycota</taxon>
        <taxon>Olpidiomycotina</taxon>
        <taxon>Olpidiomycetes</taxon>
        <taxon>Olpidiales</taxon>
        <taxon>Olpidiaceae</taxon>
        <taxon>Olpidium</taxon>
    </lineage>
</organism>
<evidence type="ECO:0000256" key="1">
    <source>
        <dbReference type="SAM" id="MobiDB-lite"/>
    </source>
</evidence>
<feature type="compositionally biased region" description="Polar residues" evidence="1">
    <location>
        <begin position="226"/>
        <end position="241"/>
    </location>
</feature>
<protein>
    <recommendedName>
        <fullName evidence="2">Vms1-associating treble clef domain-containing protein</fullName>
    </recommendedName>
</protein>
<dbReference type="PANTHER" id="PTHR16036:SF2">
    <property type="entry name" value="TRNA ENDONUCLEASE ANKZF1"/>
    <property type="match status" value="1"/>
</dbReference>
<comment type="caution">
    <text evidence="3">The sequence shown here is derived from an EMBL/GenBank/DDBJ whole genome shotgun (WGS) entry which is preliminary data.</text>
</comment>
<dbReference type="AlphaFoldDB" id="A0A8H8DGT2"/>
<dbReference type="Pfam" id="PF18716">
    <property type="entry name" value="VATC"/>
    <property type="match status" value="1"/>
</dbReference>
<evidence type="ECO:0000313" key="4">
    <source>
        <dbReference type="Proteomes" id="UP000673691"/>
    </source>
</evidence>
<feature type="domain" description="Vms1-associating treble clef" evidence="2">
    <location>
        <begin position="286"/>
        <end position="322"/>
    </location>
</feature>
<gene>
    <name evidence="3" type="ORF">BJ554DRAFT_2237</name>
</gene>
<evidence type="ECO:0000313" key="3">
    <source>
        <dbReference type="EMBL" id="KAG5457686.1"/>
    </source>
</evidence>
<dbReference type="InterPro" id="IPR047139">
    <property type="entry name" value="ANKZ1/VMS1"/>
</dbReference>
<dbReference type="InterPro" id="IPR041540">
    <property type="entry name" value="VATC"/>
</dbReference>
<feature type="region of interest" description="Disordered" evidence="1">
    <location>
        <begin position="167"/>
        <end position="249"/>
    </location>
</feature>
<dbReference type="OrthoDB" id="429841at2759"/>
<sequence length="324" mass="35122">MGESISTAENDLVSTVPKVLDAVDSLASVGPSSSQDDSIVSQAAETKEDQVLAKLTGLVRKGRTEDVLRHLEKHCIRPDAMLPQRGMVGNHRNATLLHLASSEGRAELGADPTTIAGGAGAEGPDPARSRTAYEVAKDKEVRNAFRRFMASHPDQWDWISGARVPSALTPAMEEEHERKAKERRTKDKERKAKARREKDEKAKASASAPVESEASASSAPLAASAQQRAFPTLSRSEQQAVRLSPEVRARLDRERRAQAAEARMRAAASCGSTTSISAPAVVGPDACAECSRSLAGTTPFERLQYRYCSTECVRRHRVKLEAKK</sequence>
<evidence type="ECO:0000259" key="2">
    <source>
        <dbReference type="Pfam" id="PF18716"/>
    </source>
</evidence>